<accession>A0AAD5W3W3</accession>
<dbReference type="Gene3D" id="3.40.50.720">
    <property type="entry name" value="NAD(P)-binding Rossmann-like Domain"/>
    <property type="match status" value="1"/>
</dbReference>
<dbReference type="EMBL" id="JANIEX010000024">
    <property type="protein sequence ID" value="KAJ3575916.1"/>
    <property type="molecule type" value="Genomic_DNA"/>
</dbReference>
<comment type="caution">
    <text evidence="3">The sequence shown here is derived from an EMBL/GenBank/DDBJ whole genome shotgun (WGS) entry which is preliminary data.</text>
</comment>
<dbReference type="GO" id="GO:0016646">
    <property type="term" value="F:oxidoreductase activity, acting on the CH-NH group of donors, NAD or NADP as acceptor"/>
    <property type="evidence" value="ECO:0007669"/>
    <property type="project" value="TreeGrafter"/>
</dbReference>
<reference evidence="3" key="1">
    <citation type="submission" date="2022-07" db="EMBL/GenBank/DDBJ databases">
        <title>Genome Sequence of Leucocoprinus birnbaumii.</title>
        <authorList>
            <person name="Buettner E."/>
        </authorList>
    </citation>
    <scope>NUCLEOTIDE SEQUENCE</scope>
    <source>
        <strain evidence="3">VT141</strain>
    </source>
</reference>
<protein>
    <recommendedName>
        <fullName evidence="2">NAD(P)-binding domain-containing protein</fullName>
    </recommendedName>
</protein>
<dbReference type="Proteomes" id="UP001213000">
    <property type="component" value="Unassembled WGS sequence"/>
</dbReference>
<dbReference type="InterPro" id="IPR051606">
    <property type="entry name" value="Polyketide_Oxido-like"/>
</dbReference>
<evidence type="ECO:0000313" key="3">
    <source>
        <dbReference type="EMBL" id="KAJ3575916.1"/>
    </source>
</evidence>
<dbReference type="InterPro" id="IPR036291">
    <property type="entry name" value="NAD(P)-bd_dom_sf"/>
</dbReference>
<dbReference type="InterPro" id="IPR016040">
    <property type="entry name" value="NAD(P)-bd_dom"/>
</dbReference>
<evidence type="ECO:0000256" key="1">
    <source>
        <dbReference type="ARBA" id="ARBA00038376"/>
    </source>
</evidence>
<organism evidence="3 4">
    <name type="scientific">Leucocoprinus birnbaumii</name>
    <dbReference type="NCBI Taxonomy" id="56174"/>
    <lineage>
        <taxon>Eukaryota</taxon>
        <taxon>Fungi</taxon>
        <taxon>Dikarya</taxon>
        <taxon>Basidiomycota</taxon>
        <taxon>Agaricomycotina</taxon>
        <taxon>Agaricomycetes</taxon>
        <taxon>Agaricomycetidae</taxon>
        <taxon>Agaricales</taxon>
        <taxon>Agaricineae</taxon>
        <taxon>Agaricaceae</taxon>
        <taxon>Leucocoprinus</taxon>
    </lineage>
</organism>
<dbReference type="PANTHER" id="PTHR43355">
    <property type="entry name" value="FLAVIN REDUCTASE (NADPH)"/>
    <property type="match status" value="1"/>
</dbReference>
<sequence>MRFLVLGGTGPCGVLLIRELLSQFPSEPIVVYARSPQKLPADLNSTAYPTLIIIKGDLSDKEAIERALEGVDVVLSALGPLFGQPSDTPLARGYGLVIDAMEKNGIKRLIALGTTSIADPADKSSLAYTLMINAVKTGARSMYKDIVAVGETIRSRGQNLDWTLVRVPILTNSDNTKVIAGSVGDGKVGTTLSRKGFATFVVEEVKQRQWVKKAPLITSA</sequence>
<dbReference type="Pfam" id="PF13460">
    <property type="entry name" value="NAD_binding_10"/>
    <property type="match status" value="1"/>
</dbReference>
<dbReference type="SUPFAM" id="SSF51735">
    <property type="entry name" value="NAD(P)-binding Rossmann-fold domains"/>
    <property type="match status" value="1"/>
</dbReference>
<evidence type="ECO:0000313" key="4">
    <source>
        <dbReference type="Proteomes" id="UP001213000"/>
    </source>
</evidence>
<dbReference type="AlphaFoldDB" id="A0AAD5W3W3"/>
<evidence type="ECO:0000259" key="2">
    <source>
        <dbReference type="Pfam" id="PF13460"/>
    </source>
</evidence>
<comment type="similarity">
    <text evidence="1">Belongs to the avfA family.</text>
</comment>
<feature type="domain" description="NAD(P)-binding" evidence="2">
    <location>
        <begin position="7"/>
        <end position="206"/>
    </location>
</feature>
<dbReference type="PANTHER" id="PTHR43355:SF2">
    <property type="entry name" value="FLAVIN REDUCTASE (NADPH)"/>
    <property type="match status" value="1"/>
</dbReference>
<keyword evidence="4" id="KW-1185">Reference proteome</keyword>
<proteinExistence type="inferred from homology"/>
<gene>
    <name evidence="3" type="ORF">NP233_g791</name>
</gene>
<name>A0AAD5W3W3_9AGAR</name>